<evidence type="ECO:0000313" key="6">
    <source>
        <dbReference type="EMBL" id="ADN51154.1"/>
    </source>
</evidence>
<dbReference type="GO" id="GO:0003924">
    <property type="term" value="F:GTPase activity"/>
    <property type="evidence" value="ECO:0007669"/>
    <property type="project" value="TreeGrafter"/>
</dbReference>
<dbReference type="RefSeq" id="WP_013336879.1">
    <property type="nucleotide sequence ID" value="NC_014537.1"/>
</dbReference>
<dbReference type="SMART" id="SM00382">
    <property type="entry name" value="AAA"/>
    <property type="match status" value="1"/>
</dbReference>
<dbReference type="HOGENOM" id="CLU_037460_3_0_2"/>
<dbReference type="Proteomes" id="UP000006681">
    <property type="component" value="Chromosome"/>
</dbReference>
<proteinExistence type="inferred from homology"/>
<evidence type="ECO:0000256" key="2">
    <source>
        <dbReference type="ARBA" id="ARBA00022741"/>
    </source>
</evidence>
<evidence type="ECO:0000259" key="5">
    <source>
        <dbReference type="SMART" id="SM00382"/>
    </source>
</evidence>
<keyword evidence="3" id="KW-0378">Hydrolase</keyword>
<feature type="domain" description="AAA+ ATPase" evidence="5">
    <location>
        <begin position="1"/>
        <end position="165"/>
    </location>
</feature>
<keyword evidence="4" id="KW-0342">GTP-binding</keyword>
<evidence type="ECO:0000256" key="4">
    <source>
        <dbReference type="ARBA" id="ARBA00023134"/>
    </source>
</evidence>
<dbReference type="KEGG" id="vdi:Vdis_1780"/>
<dbReference type="AlphaFoldDB" id="E1QUN5"/>
<dbReference type="PANTHER" id="PTHR21231">
    <property type="entry name" value="XPA-BINDING PROTEIN 1-RELATED"/>
    <property type="match status" value="1"/>
</dbReference>
<evidence type="ECO:0000256" key="3">
    <source>
        <dbReference type="ARBA" id="ARBA00022801"/>
    </source>
</evidence>
<dbReference type="InterPro" id="IPR027417">
    <property type="entry name" value="P-loop_NTPase"/>
</dbReference>
<dbReference type="OrthoDB" id="31092at2157"/>
<sequence length="256" mass="28303">MFTVFIVGTAGSGKTTLVSTFAEWLENNQYDVAIVNLDPAVEYVPYIPDIDIRDVVSARELMRKYKLGPNGSIIAAIDMLAVRAQEIKSQIMDIGANYVLIDTPGQMELFAFRSVGSVLINRLSMDRSAVVFVIDATQAQTPSGYVSSMLLALSTQFRFNMPQVNVLNKIDLLDRSVVDEILEWSEETDLLREALMSNQANKLEADLSVRLSDILTAIGTIPRPIPISAKTGEGLDALYRVLHNVYVGGSDYDYLE</sequence>
<dbReference type="GeneID" id="9752723"/>
<reference evidence="6 7" key="1">
    <citation type="journal article" date="2010" name="Stand. Genomic Sci.">
        <title>Complete genome sequence of Vulcanisaeta distributa type strain (IC-017).</title>
        <authorList>
            <person name="Mavromatis K."/>
            <person name="Sikorski J."/>
            <person name="Pabst E."/>
            <person name="Teshima H."/>
            <person name="Lapidus A."/>
            <person name="Lucas S."/>
            <person name="Nolan M."/>
            <person name="Glavina Del Rio T."/>
            <person name="Cheng J.F."/>
            <person name="Bruce D."/>
            <person name="Goodwin L."/>
            <person name="Pitluck S."/>
            <person name="Liolios K."/>
            <person name="Ivanova N."/>
            <person name="Mikhailova N."/>
            <person name="Pati A."/>
            <person name="Chen A."/>
            <person name="Palaniappan K."/>
            <person name="Land M."/>
            <person name="Hauser L."/>
            <person name="Chang Y.J."/>
            <person name="Jeffries C.D."/>
            <person name="Rohde M."/>
            <person name="Spring S."/>
            <person name="Goker M."/>
            <person name="Wirth R."/>
            <person name="Woyke T."/>
            <person name="Bristow J."/>
            <person name="Eisen J.A."/>
            <person name="Markowitz V."/>
            <person name="Hugenholtz P."/>
            <person name="Klenk H.P."/>
            <person name="Kyrpides N.C."/>
        </authorList>
    </citation>
    <scope>NUCLEOTIDE SEQUENCE [LARGE SCALE GENOMIC DNA]</scope>
    <source>
        <strain evidence="7">DSM 14429 / JCM 11212 / NBRC 100878 / IC-017</strain>
    </source>
</reference>
<dbReference type="NCBIfam" id="NF010340">
    <property type="entry name" value="PRK13768.1-2"/>
    <property type="match status" value="1"/>
</dbReference>
<organism evidence="6 7">
    <name type="scientific">Vulcanisaeta distributa (strain DSM 14429 / JCM 11212 / NBRC 100878 / IC-017)</name>
    <dbReference type="NCBI Taxonomy" id="572478"/>
    <lineage>
        <taxon>Archaea</taxon>
        <taxon>Thermoproteota</taxon>
        <taxon>Thermoprotei</taxon>
        <taxon>Thermoproteales</taxon>
        <taxon>Thermoproteaceae</taxon>
        <taxon>Vulcanisaeta</taxon>
    </lineage>
</organism>
<evidence type="ECO:0000313" key="7">
    <source>
        <dbReference type="Proteomes" id="UP000006681"/>
    </source>
</evidence>
<dbReference type="Pfam" id="PF03029">
    <property type="entry name" value="ATP_bind_1"/>
    <property type="match status" value="1"/>
</dbReference>
<dbReference type="STRING" id="572478.Vdis_1780"/>
<keyword evidence="2" id="KW-0547">Nucleotide-binding</keyword>
<comment type="similarity">
    <text evidence="1">Belongs to the GPN-loop GTPase family.</text>
</comment>
<accession>E1QUN5</accession>
<dbReference type="InterPro" id="IPR003593">
    <property type="entry name" value="AAA+_ATPase"/>
</dbReference>
<keyword evidence="7" id="KW-1185">Reference proteome</keyword>
<dbReference type="EMBL" id="CP002100">
    <property type="protein sequence ID" value="ADN51154.1"/>
    <property type="molecule type" value="Genomic_DNA"/>
</dbReference>
<dbReference type="PANTHER" id="PTHR21231:SF8">
    <property type="entry name" value="GPN-LOOP GTPASE 1"/>
    <property type="match status" value="1"/>
</dbReference>
<gene>
    <name evidence="6" type="ordered locus">Vdis_1780</name>
</gene>
<evidence type="ECO:0000256" key="1">
    <source>
        <dbReference type="ARBA" id="ARBA00005290"/>
    </source>
</evidence>
<name>E1QUN5_VULDI</name>
<dbReference type="Gene3D" id="3.40.50.300">
    <property type="entry name" value="P-loop containing nucleotide triphosphate hydrolases"/>
    <property type="match status" value="1"/>
</dbReference>
<dbReference type="SUPFAM" id="SSF52540">
    <property type="entry name" value="P-loop containing nucleoside triphosphate hydrolases"/>
    <property type="match status" value="1"/>
</dbReference>
<protein>
    <recommendedName>
        <fullName evidence="5">AAA+ ATPase domain-containing protein</fullName>
    </recommendedName>
</protein>
<dbReference type="GO" id="GO:0005525">
    <property type="term" value="F:GTP binding"/>
    <property type="evidence" value="ECO:0007669"/>
    <property type="project" value="UniProtKB-KW"/>
</dbReference>
<reference evidence="7" key="2">
    <citation type="journal article" date="2010" name="Stand. Genomic Sci.">
        <title>Complete genome sequence of Vulcanisaeta distributa type strain (IC-017T).</title>
        <authorList>
            <person name="Mavromatis K."/>
            <person name="Sikorski J."/>
            <person name="Pabst E."/>
            <person name="Teshima H."/>
            <person name="Lapidus A."/>
            <person name="Lucas S."/>
            <person name="Nolan M."/>
            <person name="Glavina Del Rio T."/>
            <person name="Cheng J."/>
            <person name="Bruce D."/>
            <person name="Goodwin L."/>
            <person name="Pitluck S."/>
            <person name="Liolios K."/>
            <person name="Ivanova N."/>
            <person name="Mikhailova N."/>
            <person name="Pati A."/>
            <person name="Chen A."/>
            <person name="Palaniappan K."/>
            <person name="Land M."/>
            <person name="Hauser L."/>
            <person name="Chang Y."/>
            <person name="Jeffries C."/>
            <person name="Rohde M."/>
            <person name="Spring S."/>
            <person name="Goker M."/>
            <person name="Wirth R."/>
            <person name="Woyke T."/>
            <person name="Bristow J."/>
            <person name="Eisen J."/>
            <person name="Markowitz V."/>
            <person name="Hugenholtz P."/>
            <person name="Klenk H."/>
            <person name="Kyrpides N."/>
        </authorList>
    </citation>
    <scope>NUCLEOTIDE SEQUENCE [LARGE SCALE GENOMIC DNA]</scope>
    <source>
        <strain evidence="7">DSM 14429 / JCM 11212 / NBRC 100878 / IC-017</strain>
    </source>
</reference>
<dbReference type="InterPro" id="IPR004130">
    <property type="entry name" value="Gpn"/>
</dbReference>
<dbReference type="eggNOG" id="arCOG01225">
    <property type="taxonomic scope" value="Archaea"/>
</dbReference>